<name>A0A6A3C4Y6_HIBSY</name>
<gene>
    <name evidence="2" type="ORF">F3Y22_tig00012370pilonHSYRG00012</name>
</gene>
<comment type="caution">
    <text evidence="2">The sequence shown here is derived from an EMBL/GenBank/DDBJ whole genome shotgun (WGS) entry which is preliminary data.</text>
</comment>
<evidence type="ECO:0000256" key="1">
    <source>
        <dbReference type="SAM" id="Coils"/>
    </source>
</evidence>
<evidence type="ECO:0000313" key="3">
    <source>
        <dbReference type="Proteomes" id="UP000436088"/>
    </source>
</evidence>
<dbReference type="PANTHER" id="PTHR48248:SF2">
    <property type="match status" value="1"/>
</dbReference>
<evidence type="ECO:0000313" key="2">
    <source>
        <dbReference type="EMBL" id="KAE8723447.1"/>
    </source>
</evidence>
<accession>A0A6A3C4Y6</accession>
<feature type="coiled-coil region" evidence="1">
    <location>
        <begin position="48"/>
        <end position="75"/>
    </location>
</feature>
<dbReference type="Proteomes" id="UP000436088">
    <property type="component" value="Unassembled WGS sequence"/>
</dbReference>
<keyword evidence="3" id="KW-1185">Reference proteome</keyword>
<organism evidence="2 3">
    <name type="scientific">Hibiscus syriacus</name>
    <name type="common">Rose of Sharon</name>
    <dbReference type="NCBI Taxonomy" id="106335"/>
    <lineage>
        <taxon>Eukaryota</taxon>
        <taxon>Viridiplantae</taxon>
        <taxon>Streptophyta</taxon>
        <taxon>Embryophyta</taxon>
        <taxon>Tracheophyta</taxon>
        <taxon>Spermatophyta</taxon>
        <taxon>Magnoliopsida</taxon>
        <taxon>eudicotyledons</taxon>
        <taxon>Gunneridae</taxon>
        <taxon>Pentapetalae</taxon>
        <taxon>rosids</taxon>
        <taxon>malvids</taxon>
        <taxon>Malvales</taxon>
        <taxon>Malvaceae</taxon>
        <taxon>Malvoideae</taxon>
        <taxon>Hibiscus</taxon>
    </lineage>
</organism>
<sequence length="122" mass="14214">MAQTSRSFVVCKWRKRKNSARYLRKRFKRLKVDMKEMSKEQESVKEVQRQVEANLGAIQEECDKLRDETAQIIRQSAHTQTRLALVFNILKAREQGDLAQAAQLTRSLRETFGGDEATMKQL</sequence>
<dbReference type="PANTHER" id="PTHR48248">
    <property type="entry name" value="UVR DOMAIN-CONTAINING PROTEIN"/>
    <property type="match status" value="1"/>
</dbReference>
<protein>
    <submittedName>
        <fullName evidence="2">Heavy metal atpase 2</fullName>
    </submittedName>
</protein>
<proteinExistence type="predicted"/>
<keyword evidence="1" id="KW-0175">Coiled coil</keyword>
<dbReference type="AlphaFoldDB" id="A0A6A3C4Y6"/>
<dbReference type="EMBL" id="VEPZ02000519">
    <property type="protein sequence ID" value="KAE8723447.1"/>
    <property type="molecule type" value="Genomic_DNA"/>
</dbReference>
<reference evidence="2" key="1">
    <citation type="submission" date="2019-09" db="EMBL/GenBank/DDBJ databases">
        <title>Draft genome information of white flower Hibiscus syriacus.</title>
        <authorList>
            <person name="Kim Y.-M."/>
        </authorList>
    </citation>
    <scope>NUCLEOTIDE SEQUENCE [LARGE SCALE GENOMIC DNA]</scope>
    <source>
        <strain evidence="2">YM2019G1</strain>
    </source>
</reference>